<accession>A0A9P0MVH7</accession>
<reference evidence="16" key="1">
    <citation type="submission" date="2022-01" db="EMBL/GenBank/DDBJ databases">
        <authorList>
            <person name="King R."/>
        </authorList>
    </citation>
    <scope>NUCLEOTIDE SEQUENCE</scope>
</reference>
<keyword evidence="3" id="KW-0479">Metal-binding</keyword>
<keyword evidence="6" id="KW-0863">Zinc-finger</keyword>
<keyword evidence="10" id="KW-0238">DNA-binding</keyword>
<dbReference type="AlphaFoldDB" id="A0A9P0MVH7"/>
<proteinExistence type="inferred from homology"/>
<feature type="domain" description="PHD-type" evidence="15">
    <location>
        <begin position="23"/>
        <end position="159"/>
    </location>
</feature>
<evidence type="ECO:0000256" key="8">
    <source>
        <dbReference type="ARBA" id="ARBA00022833"/>
    </source>
</evidence>
<evidence type="ECO:0000256" key="14">
    <source>
        <dbReference type="SAM" id="MobiDB-lite"/>
    </source>
</evidence>
<feature type="region of interest" description="Disordered" evidence="14">
    <location>
        <begin position="347"/>
        <end position="492"/>
    </location>
</feature>
<feature type="compositionally biased region" description="Low complexity" evidence="14">
    <location>
        <begin position="465"/>
        <end position="477"/>
    </location>
</feature>
<evidence type="ECO:0000256" key="13">
    <source>
        <dbReference type="ARBA" id="ARBA00047995"/>
    </source>
</evidence>
<dbReference type="GO" id="GO:0016787">
    <property type="term" value="F:hydrolase activity"/>
    <property type="evidence" value="ECO:0007669"/>
    <property type="project" value="UniProtKB-KW"/>
</dbReference>
<dbReference type="PANTHER" id="PTHR46357">
    <property type="entry name" value="TRANSCRIPTIONAL REGULATOR ATRX"/>
    <property type="match status" value="1"/>
</dbReference>
<comment type="subcellular location">
    <subcellularLocation>
        <location evidence="1">Nucleus</location>
    </subcellularLocation>
</comment>
<dbReference type="CDD" id="cd11726">
    <property type="entry name" value="ADDz_ATRX"/>
    <property type="match status" value="1"/>
</dbReference>
<dbReference type="GO" id="GO:0031297">
    <property type="term" value="P:replication fork processing"/>
    <property type="evidence" value="ECO:0007669"/>
    <property type="project" value="TreeGrafter"/>
</dbReference>
<feature type="compositionally biased region" description="Basic and acidic residues" evidence="14">
    <location>
        <begin position="434"/>
        <end position="464"/>
    </location>
</feature>
<keyword evidence="8" id="KW-0862">Zinc</keyword>
<evidence type="ECO:0000256" key="4">
    <source>
        <dbReference type="ARBA" id="ARBA00022741"/>
    </source>
</evidence>
<keyword evidence="9" id="KW-0067">ATP-binding</keyword>
<evidence type="ECO:0000313" key="17">
    <source>
        <dbReference type="Proteomes" id="UP001152798"/>
    </source>
</evidence>
<dbReference type="EMBL" id="OV725082">
    <property type="protein sequence ID" value="CAH1405071.1"/>
    <property type="molecule type" value="Genomic_DNA"/>
</dbReference>
<keyword evidence="17" id="KW-1185">Reference proteome</keyword>
<protein>
    <recommendedName>
        <fullName evidence="15">PHD-type domain-containing protein</fullName>
    </recommendedName>
</protein>
<dbReference type="PROSITE" id="PS51533">
    <property type="entry name" value="ADD"/>
    <property type="match status" value="1"/>
</dbReference>
<feature type="compositionally biased region" description="Basic and acidic residues" evidence="14">
    <location>
        <begin position="347"/>
        <end position="359"/>
    </location>
</feature>
<feature type="compositionally biased region" description="Basic and acidic residues" evidence="14">
    <location>
        <begin position="383"/>
        <end position="423"/>
    </location>
</feature>
<dbReference type="SUPFAM" id="SSF57903">
    <property type="entry name" value="FYVE/PHD zinc finger"/>
    <property type="match status" value="1"/>
</dbReference>
<evidence type="ECO:0000256" key="9">
    <source>
        <dbReference type="ARBA" id="ARBA00022840"/>
    </source>
</evidence>
<evidence type="ECO:0000256" key="6">
    <source>
        <dbReference type="ARBA" id="ARBA00022771"/>
    </source>
</evidence>
<evidence type="ECO:0000256" key="5">
    <source>
        <dbReference type="ARBA" id="ARBA00022763"/>
    </source>
</evidence>
<evidence type="ECO:0000259" key="15">
    <source>
        <dbReference type="PROSITE" id="PS51533"/>
    </source>
</evidence>
<evidence type="ECO:0000256" key="3">
    <source>
        <dbReference type="ARBA" id="ARBA00022723"/>
    </source>
</evidence>
<evidence type="ECO:0000256" key="10">
    <source>
        <dbReference type="ARBA" id="ARBA00023125"/>
    </source>
</evidence>
<name>A0A9P0MVH7_NEZVI</name>
<feature type="region of interest" description="Disordered" evidence="14">
    <location>
        <begin position="155"/>
        <end position="247"/>
    </location>
</feature>
<dbReference type="InterPro" id="IPR025766">
    <property type="entry name" value="ADD"/>
</dbReference>
<comment type="similarity">
    <text evidence="2">Belongs to the SNF2/RAD54 helicase family.</text>
</comment>
<dbReference type="InterPro" id="IPR052131">
    <property type="entry name" value="ATRX_domain-containing"/>
</dbReference>
<evidence type="ECO:0000256" key="1">
    <source>
        <dbReference type="ARBA" id="ARBA00004123"/>
    </source>
</evidence>
<feature type="compositionally biased region" description="Basic and acidic residues" evidence="14">
    <location>
        <begin position="165"/>
        <end position="177"/>
    </location>
</feature>
<dbReference type="OrthoDB" id="6286493at2759"/>
<dbReference type="GO" id="GO:0010468">
    <property type="term" value="P:regulation of gene expression"/>
    <property type="evidence" value="ECO:0007669"/>
    <property type="project" value="UniProtKB-ARBA"/>
</dbReference>
<dbReference type="GO" id="GO:0008270">
    <property type="term" value="F:zinc ion binding"/>
    <property type="evidence" value="ECO:0007669"/>
    <property type="project" value="UniProtKB-KW"/>
</dbReference>
<comment type="catalytic activity">
    <reaction evidence="13">
        <text>ATP + H2O = ADP + phosphate + H(+)</text>
        <dbReference type="Rhea" id="RHEA:13065"/>
        <dbReference type="ChEBI" id="CHEBI:15377"/>
        <dbReference type="ChEBI" id="CHEBI:15378"/>
        <dbReference type="ChEBI" id="CHEBI:30616"/>
        <dbReference type="ChEBI" id="CHEBI:43474"/>
        <dbReference type="ChEBI" id="CHEBI:456216"/>
        <dbReference type="EC" id="3.6.4.12"/>
    </reaction>
</comment>
<evidence type="ECO:0000256" key="11">
    <source>
        <dbReference type="ARBA" id="ARBA00023204"/>
    </source>
</evidence>
<dbReference type="InterPro" id="IPR013083">
    <property type="entry name" value="Znf_RING/FYVE/PHD"/>
</dbReference>
<dbReference type="InterPro" id="IPR041430">
    <property type="entry name" value="ADD_ATRX"/>
</dbReference>
<organism evidence="16 17">
    <name type="scientific">Nezara viridula</name>
    <name type="common">Southern green stink bug</name>
    <name type="synonym">Cimex viridulus</name>
    <dbReference type="NCBI Taxonomy" id="85310"/>
    <lineage>
        <taxon>Eukaryota</taxon>
        <taxon>Metazoa</taxon>
        <taxon>Ecdysozoa</taxon>
        <taxon>Arthropoda</taxon>
        <taxon>Hexapoda</taxon>
        <taxon>Insecta</taxon>
        <taxon>Pterygota</taxon>
        <taxon>Neoptera</taxon>
        <taxon>Paraneoptera</taxon>
        <taxon>Hemiptera</taxon>
        <taxon>Heteroptera</taxon>
        <taxon>Panheteroptera</taxon>
        <taxon>Pentatomomorpha</taxon>
        <taxon>Pentatomoidea</taxon>
        <taxon>Pentatomidae</taxon>
        <taxon>Pentatominae</taxon>
        <taxon>Nezara</taxon>
    </lineage>
</organism>
<dbReference type="GO" id="GO:0005634">
    <property type="term" value="C:nucleus"/>
    <property type="evidence" value="ECO:0007669"/>
    <property type="project" value="UniProtKB-SubCell"/>
</dbReference>
<dbReference type="Proteomes" id="UP001152798">
    <property type="component" value="Chromosome 6"/>
</dbReference>
<evidence type="ECO:0000256" key="2">
    <source>
        <dbReference type="ARBA" id="ARBA00007025"/>
    </source>
</evidence>
<evidence type="ECO:0000256" key="7">
    <source>
        <dbReference type="ARBA" id="ARBA00022801"/>
    </source>
</evidence>
<keyword evidence="11" id="KW-0234">DNA repair</keyword>
<dbReference type="GO" id="GO:0031490">
    <property type="term" value="F:chromatin DNA binding"/>
    <property type="evidence" value="ECO:0007669"/>
    <property type="project" value="TreeGrafter"/>
</dbReference>
<dbReference type="InterPro" id="IPR011011">
    <property type="entry name" value="Znf_FYVE_PHD"/>
</dbReference>
<dbReference type="GO" id="GO:0006338">
    <property type="term" value="P:chromatin remodeling"/>
    <property type="evidence" value="ECO:0007669"/>
    <property type="project" value="TreeGrafter"/>
</dbReference>
<dbReference type="GO" id="GO:0005721">
    <property type="term" value="C:pericentric heterochromatin"/>
    <property type="evidence" value="ECO:0007669"/>
    <property type="project" value="TreeGrafter"/>
</dbReference>
<evidence type="ECO:0000256" key="12">
    <source>
        <dbReference type="ARBA" id="ARBA00023242"/>
    </source>
</evidence>
<evidence type="ECO:0000313" key="16">
    <source>
        <dbReference type="EMBL" id="CAH1405071.1"/>
    </source>
</evidence>
<sequence length="492" mass="54463">MVIPVSKPKVSSSEKKYRQELFPDVREIKNKNLLCTSCGSSVKDLITKGKPIVHPFLETLLCEKCLSFYGDGQFSVDEDGSDKYCRWCGQGGTLFLCSKCTSGFCKRCVKRNLPKSAQAKIEDDDWVCYCCDTGPLYELRAQCWAAQQYAAEHVKNKGSSKVKKGSKESSKRSRNSDSSETEEPVPSKKKRKEELKGKNDKKRRNGDEKEDSGGRSLRKRESKSLKNDSGSESDDQTENSKKTLPSGVSVDRIHAALNKLTSFVADIAGMTKETHKKLLECKNKKINLKNINSSESVVDIHSKLSAMLVTLESNVRIVRKGLEEYVEEWCKMVEEDRKIKGENEGAEAKIKVDDSERLENGIPSDNNQTKEASAEPEPEDMEVSDKSGEEKHPQSDKESNDGDSVAEEKKSPKKQNDGKANGEEKEETISDQQAEERIPQVAEKKQEEPIEGGHGDSVIKEGKVSSEGGEQASSSAETTLSSNDSDPPGKAS</sequence>
<dbReference type="Pfam" id="PF17981">
    <property type="entry name" value="ADD_ATRX"/>
    <property type="match status" value="1"/>
</dbReference>
<gene>
    <name evidence="16" type="ORF">NEZAVI_LOCUS13360</name>
</gene>
<keyword evidence="12" id="KW-0539">Nucleus</keyword>
<dbReference type="GO" id="GO:0005524">
    <property type="term" value="F:ATP binding"/>
    <property type="evidence" value="ECO:0007669"/>
    <property type="project" value="UniProtKB-KW"/>
</dbReference>
<dbReference type="GO" id="GO:0003678">
    <property type="term" value="F:DNA helicase activity"/>
    <property type="evidence" value="ECO:0007669"/>
    <property type="project" value="UniProtKB-EC"/>
</dbReference>
<dbReference type="GO" id="GO:0006281">
    <property type="term" value="P:DNA repair"/>
    <property type="evidence" value="ECO:0007669"/>
    <property type="project" value="UniProtKB-KW"/>
</dbReference>
<dbReference type="PANTHER" id="PTHR46357:SF1">
    <property type="entry name" value="TRANSCRIPTIONAL REGULATOR ATRX"/>
    <property type="match status" value="1"/>
</dbReference>
<keyword evidence="7" id="KW-0378">Hydrolase</keyword>
<keyword evidence="5" id="KW-0227">DNA damage</keyword>
<keyword evidence="4" id="KW-0547">Nucleotide-binding</keyword>
<dbReference type="Gene3D" id="3.30.40.10">
    <property type="entry name" value="Zinc/RING finger domain, C3HC4 (zinc finger)"/>
    <property type="match status" value="1"/>
</dbReference>